<keyword evidence="3 5" id="KW-1133">Transmembrane helix</keyword>
<protein>
    <submittedName>
        <fullName evidence="6">Putative membrane protein</fullName>
    </submittedName>
</protein>
<evidence type="ECO:0000256" key="5">
    <source>
        <dbReference type="SAM" id="Phobius"/>
    </source>
</evidence>
<keyword evidence="2 5" id="KW-0812">Transmembrane</keyword>
<dbReference type="eggNOG" id="COG3788">
    <property type="taxonomic scope" value="Bacteria"/>
</dbReference>
<evidence type="ECO:0000256" key="4">
    <source>
        <dbReference type="ARBA" id="ARBA00023136"/>
    </source>
</evidence>
<comment type="subcellular location">
    <subcellularLocation>
        <location evidence="1">Membrane</location>
    </subcellularLocation>
</comment>
<feature type="transmembrane region" description="Helical" evidence="5">
    <location>
        <begin position="104"/>
        <end position="124"/>
    </location>
</feature>
<sequence length="132" mass="14994">MISALYVVLAAVLLLKLSFDVVRLRTQYRISTGDGGSYELQTAIRVHGNAVEYLPIGCLLLVMMEMNGAEAWMVHVCGLMLIAGRLCHYYGLKNREFGWRRNGMAATYIALLLMVGVNTFYLPWSQFLNIRW</sequence>
<dbReference type="Proteomes" id="UP000028640">
    <property type="component" value="Unassembled WGS sequence"/>
</dbReference>
<proteinExistence type="predicted"/>
<dbReference type="PANTHER" id="PTHR35814">
    <property type="match status" value="1"/>
</dbReference>
<dbReference type="Gene3D" id="1.20.120.550">
    <property type="entry name" value="Membrane associated eicosanoid/glutathione metabolism-like domain"/>
    <property type="match status" value="1"/>
</dbReference>
<gene>
    <name evidence="6" type="ORF">GEAM_1820</name>
</gene>
<dbReference type="OrthoDB" id="8537976at2"/>
<dbReference type="Pfam" id="PF01124">
    <property type="entry name" value="MAPEG"/>
    <property type="match status" value="1"/>
</dbReference>
<dbReference type="EMBL" id="JMPJ01000051">
    <property type="protein sequence ID" value="KFC81185.1"/>
    <property type="molecule type" value="Genomic_DNA"/>
</dbReference>
<dbReference type="SUPFAM" id="SSF161084">
    <property type="entry name" value="MAPEG domain-like"/>
    <property type="match status" value="1"/>
</dbReference>
<evidence type="ECO:0000256" key="2">
    <source>
        <dbReference type="ARBA" id="ARBA00022692"/>
    </source>
</evidence>
<accession>A0A085GBU0</accession>
<feature type="transmembrane region" description="Helical" evidence="5">
    <location>
        <begin position="72"/>
        <end position="92"/>
    </location>
</feature>
<reference evidence="6 7" key="1">
    <citation type="submission" date="2014-05" db="EMBL/GenBank/DDBJ databases">
        <title>ATOL: Assembling a taxonomically balanced genome-scale reconstruction of the evolutionary history of the Enterobacteriaceae.</title>
        <authorList>
            <person name="Plunkett G.III."/>
            <person name="Neeno-Eckwall E.C."/>
            <person name="Glasner J.D."/>
            <person name="Perna N.T."/>
        </authorList>
    </citation>
    <scope>NUCLEOTIDE SEQUENCE [LARGE SCALE GENOMIC DNA]</scope>
    <source>
        <strain evidence="6 7">ATCC 33852</strain>
    </source>
</reference>
<keyword evidence="7" id="KW-1185">Reference proteome</keyword>
<dbReference type="AlphaFoldDB" id="A0A085GBU0"/>
<dbReference type="GeneID" id="78380168"/>
<evidence type="ECO:0000256" key="3">
    <source>
        <dbReference type="ARBA" id="ARBA00022989"/>
    </source>
</evidence>
<organism evidence="6 7">
    <name type="scientific">Ewingella americana (strain ATCC 33852 / DSM 4580 / CCUG 14506 / JCM 5911 / LMG 7869 / NCTC 12157 / CDC 1468-78)</name>
    <dbReference type="NCBI Taxonomy" id="910964"/>
    <lineage>
        <taxon>Bacteria</taxon>
        <taxon>Pseudomonadati</taxon>
        <taxon>Pseudomonadota</taxon>
        <taxon>Gammaproteobacteria</taxon>
        <taxon>Enterobacterales</taxon>
        <taxon>Yersiniaceae</taxon>
        <taxon>Ewingella</taxon>
    </lineage>
</organism>
<evidence type="ECO:0000313" key="7">
    <source>
        <dbReference type="Proteomes" id="UP000028640"/>
    </source>
</evidence>
<dbReference type="InterPro" id="IPR023352">
    <property type="entry name" value="MAPEG-like_dom_sf"/>
</dbReference>
<evidence type="ECO:0000313" key="6">
    <source>
        <dbReference type="EMBL" id="KFC81185.1"/>
    </source>
</evidence>
<comment type="caution">
    <text evidence="6">The sequence shown here is derived from an EMBL/GenBank/DDBJ whole genome shotgun (WGS) entry which is preliminary data.</text>
</comment>
<dbReference type="GO" id="GO:0016020">
    <property type="term" value="C:membrane"/>
    <property type="evidence" value="ECO:0007669"/>
    <property type="project" value="UniProtKB-SubCell"/>
</dbReference>
<name>A0A085GBU0_EWIA3</name>
<keyword evidence="4 5" id="KW-0472">Membrane</keyword>
<dbReference type="PANTHER" id="PTHR35814:SF1">
    <property type="entry name" value="GLUTATHIONE S-TRANSFERASE-RELATED"/>
    <property type="match status" value="1"/>
</dbReference>
<evidence type="ECO:0000256" key="1">
    <source>
        <dbReference type="ARBA" id="ARBA00004370"/>
    </source>
</evidence>
<dbReference type="RefSeq" id="WP_034790749.1">
    <property type="nucleotide sequence ID" value="NZ_JMPJ01000051.1"/>
</dbReference>
<dbReference type="InterPro" id="IPR001129">
    <property type="entry name" value="Membr-assoc_MAPEG"/>
</dbReference>
<dbReference type="STRING" id="910964.GEAM_1820"/>